<name>A0A8I6RN02_CIMLE</name>
<dbReference type="CTD" id="79866"/>
<evidence type="ECO:0000256" key="3">
    <source>
        <dbReference type="ARBA" id="ARBA00022618"/>
    </source>
</evidence>
<keyword evidence="5" id="KW-0131">Cell cycle</keyword>
<evidence type="ECO:0000256" key="2">
    <source>
        <dbReference type="ARBA" id="ARBA00020055"/>
    </source>
</evidence>
<dbReference type="RefSeq" id="XP_014247935.1">
    <property type="nucleotide sequence ID" value="XM_014392449.2"/>
</dbReference>
<keyword evidence="7" id="KW-1185">Reference proteome</keyword>
<dbReference type="InterPro" id="IPR023252">
    <property type="entry name" value="Aurora_borealis_protein"/>
</dbReference>
<dbReference type="OMA" id="ETEECNI"/>
<organism evidence="6 7">
    <name type="scientific">Cimex lectularius</name>
    <name type="common">Bed bug</name>
    <name type="synonym">Acanthia lectularia</name>
    <dbReference type="NCBI Taxonomy" id="79782"/>
    <lineage>
        <taxon>Eukaryota</taxon>
        <taxon>Metazoa</taxon>
        <taxon>Ecdysozoa</taxon>
        <taxon>Arthropoda</taxon>
        <taxon>Hexapoda</taxon>
        <taxon>Insecta</taxon>
        <taxon>Pterygota</taxon>
        <taxon>Neoptera</taxon>
        <taxon>Paraneoptera</taxon>
        <taxon>Hemiptera</taxon>
        <taxon>Heteroptera</taxon>
        <taxon>Panheteroptera</taxon>
        <taxon>Cimicomorpha</taxon>
        <taxon>Cimicidae</taxon>
        <taxon>Cimex</taxon>
    </lineage>
</organism>
<dbReference type="Pfam" id="PF15280">
    <property type="entry name" value="BORA_N"/>
    <property type="match status" value="1"/>
</dbReference>
<dbReference type="PRINTS" id="PR02038">
    <property type="entry name" value="AURORABORA"/>
</dbReference>
<dbReference type="Proteomes" id="UP000494040">
    <property type="component" value="Unassembled WGS sequence"/>
</dbReference>
<comment type="similarity">
    <text evidence="1">Belongs to the BORA family.</text>
</comment>
<sequence length="366" mass="41084">MEPSDDLDSPMKIKYSSMNYCDSPKTSLLFAAQSRSFDNKSKRQLKKVVNPFVPRVQSLEKDTCSPTLFVISQSPKNEEFSWNIDDISKIQPAVIESPQYITLEYDEKTETKAQEVIEKYFSETHSIVSPINSGIGHFDSSAQSTPCDINKYKARSSSPAVSSTPCAKFSERRRIIKVDAAEQTDLSLPPVLPPDIEAILKPYFRTNNCDNVENEENMNNSTLRRKLFVDKDNETLSPVKASLAESPPLEYSVKSSRIVSIYNWSNCNDKTDVIIELSSPDLSPINSKSNNESFASVNTSLRFDNKLSGNHLTHNDKNELICELLAEPLGSNHCGIFNSTTKTMQKSMCNDPQDTGYSTMDDLIFH</sequence>
<dbReference type="GO" id="GO:0007088">
    <property type="term" value="P:regulation of mitotic nuclear division"/>
    <property type="evidence" value="ECO:0007669"/>
    <property type="project" value="TreeGrafter"/>
</dbReference>
<evidence type="ECO:0000256" key="4">
    <source>
        <dbReference type="ARBA" id="ARBA00022776"/>
    </source>
</evidence>
<proteinExistence type="inferred from homology"/>
<dbReference type="GeneID" id="106665757"/>
<dbReference type="PANTHER" id="PTHR14728:SF2">
    <property type="entry name" value="PROTEIN AURORA BOREALIS"/>
    <property type="match status" value="1"/>
</dbReference>
<dbReference type="KEGG" id="clec:106665757"/>
<evidence type="ECO:0000313" key="7">
    <source>
        <dbReference type="Proteomes" id="UP000494040"/>
    </source>
</evidence>
<dbReference type="OrthoDB" id="10020858at2759"/>
<dbReference type="EnsemblMetazoa" id="XM_014392449.2">
    <property type="protein sequence ID" value="XP_014247935.1"/>
    <property type="gene ID" value="LOC106665757"/>
</dbReference>
<dbReference type="AlphaFoldDB" id="A0A8I6RN02"/>
<dbReference type="GO" id="GO:0005737">
    <property type="term" value="C:cytoplasm"/>
    <property type="evidence" value="ECO:0007669"/>
    <property type="project" value="TreeGrafter"/>
</dbReference>
<accession>A0A8I6RN02</accession>
<evidence type="ECO:0000313" key="6">
    <source>
        <dbReference type="EnsemblMetazoa" id="XP_014247935.1"/>
    </source>
</evidence>
<dbReference type="GO" id="GO:0005634">
    <property type="term" value="C:nucleus"/>
    <property type="evidence" value="ECO:0007669"/>
    <property type="project" value="TreeGrafter"/>
</dbReference>
<dbReference type="GO" id="GO:0051301">
    <property type="term" value="P:cell division"/>
    <property type="evidence" value="ECO:0007669"/>
    <property type="project" value="UniProtKB-KW"/>
</dbReference>
<protein>
    <recommendedName>
        <fullName evidence="2">Protein aurora borealis</fullName>
    </recommendedName>
</protein>
<keyword evidence="3" id="KW-0132">Cell division</keyword>
<dbReference type="GO" id="GO:0060236">
    <property type="term" value="P:regulation of mitotic spindle organization"/>
    <property type="evidence" value="ECO:0007669"/>
    <property type="project" value="TreeGrafter"/>
</dbReference>
<evidence type="ECO:0000256" key="1">
    <source>
        <dbReference type="ARBA" id="ARBA00010963"/>
    </source>
</evidence>
<dbReference type="GO" id="GO:0019901">
    <property type="term" value="F:protein kinase binding"/>
    <property type="evidence" value="ECO:0007669"/>
    <property type="project" value="TreeGrafter"/>
</dbReference>
<evidence type="ECO:0000256" key="5">
    <source>
        <dbReference type="ARBA" id="ARBA00023306"/>
    </source>
</evidence>
<reference evidence="6" key="1">
    <citation type="submission" date="2022-01" db="UniProtKB">
        <authorList>
            <consortium name="EnsemblMetazoa"/>
        </authorList>
    </citation>
    <scope>IDENTIFICATION</scope>
</reference>
<dbReference type="PANTHER" id="PTHR14728">
    <property type="entry name" value="PROTEIN AURORA BOREALIS"/>
    <property type="match status" value="1"/>
</dbReference>
<keyword evidence="4" id="KW-0498">Mitosis</keyword>